<reference evidence="14" key="2">
    <citation type="submission" date="2011-02" db="EMBL/GenBank/DDBJ databases">
        <title>The complete genome of Pedobacter saltans DSM 12145.</title>
        <authorList>
            <consortium name="US DOE Joint Genome Institute (JGI-PGF)"/>
            <person name="Lucas S."/>
            <person name="Copeland A."/>
            <person name="Lapidus A."/>
            <person name="Bruce D."/>
            <person name="Goodwin L."/>
            <person name="Pitluck S."/>
            <person name="Kyrpides N."/>
            <person name="Mavromatis K."/>
            <person name="Pagani I."/>
            <person name="Ivanova N."/>
            <person name="Ovchinnikova G."/>
            <person name="Lu M."/>
            <person name="Detter J.C."/>
            <person name="Han C."/>
            <person name="Land M."/>
            <person name="Hauser L."/>
            <person name="Markowitz V."/>
            <person name="Cheng J.-F."/>
            <person name="Hugenholtz P."/>
            <person name="Woyke T."/>
            <person name="Wu D."/>
            <person name="Tindall B."/>
            <person name="Pomrenke H.G."/>
            <person name="Brambilla E."/>
            <person name="Klenk H.-P."/>
            <person name="Eisen J.A."/>
        </authorList>
    </citation>
    <scope>NUCLEOTIDE SEQUENCE [LARGE SCALE GENOMIC DNA]</scope>
    <source>
        <strain evidence="14">ATCC 51119 / DSM 12145 / JCM 21818 / LMG 10337 / NBRC 100064 / NCIMB 13643</strain>
    </source>
</reference>
<accession>F0SC69</accession>
<keyword evidence="6 8" id="KW-0129">CBS domain</keyword>
<evidence type="ECO:0000256" key="1">
    <source>
        <dbReference type="ARBA" id="ARBA00004651"/>
    </source>
</evidence>
<evidence type="ECO:0000256" key="6">
    <source>
        <dbReference type="ARBA" id="ARBA00023122"/>
    </source>
</evidence>
<evidence type="ECO:0000259" key="12">
    <source>
        <dbReference type="PROSITE" id="PS51846"/>
    </source>
</evidence>
<dbReference type="InterPro" id="IPR051676">
    <property type="entry name" value="UPF0053_domain"/>
</dbReference>
<dbReference type="STRING" id="762903.Pedsa_0066"/>
<feature type="domain" description="CBS" evidence="11">
    <location>
        <begin position="278"/>
        <end position="339"/>
    </location>
</feature>
<dbReference type="HOGENOM" id="CLU_015237_4_0_10"/>
<dbReference type="InterPro" id="IPR036318">
    <property type="entry name" value="FAD-bd_PCMH-like_sf"/>
</dbReference>
<evidence type="ECO:0000256" key="7">
    <source>
        <dbReference type="ARBA" id="ARBA00023136"/>
    </source>
</evidence>
<dbReference type="CDD" id="cd04590">
    <property type="entry name" value="CBS_pair_CorC_HlyC_assoc"/>
    <property type="match status" value="1"/>
</dbReference>
<dbReference type="RefSeq" id="WP_013631157.1">
    <property type="nucleotide sequence ID" value="NC_015177.1"/>
</dbReference>
<dbReference type="InterPro" id="IPR044751">
    <property type="entry name" value="Ion_transp-like_CBS"/>
</dbReference>
<feature type="domain" description="CBS" evidence="11">
    <location>
        <begin position="217"/>
        <end position="275"/>
    </location>
</feature>
<dbReference type="InterPro" id="IPR016169">
    <property type="entry name" value="FAD-bd_PCMH_sub2"/>
</dbReference>
<dbReference type="Pfam" id="PF01595">
    <property type="entry name" value="CNNM"/>
    <property type="match status" value="1"/>
</dbReference>
<gene>
    <name evidence="13" type="ordered locus">Pedsa_0066</name>
</gene>
<dbReference type="PROSITE" id="PS51371">
    <property type="entry name" value="CBS"/>
    <property type="match status" value="2"/>
</dbReference>
<protein>
    <recommendedName>
        <fullName evidence="15">Hemolysin</fullName>
    </recommendedName>
</protein>
<keyword evidence="7 9" id="KW-0472">Membrane</keyword>
<comment type="subcellular location">
    <subcellularLocation>
        <location evidence="1">Cell membrane</location>
        <topology evidence="1">Multi-pass membrane protein</topology>
    </subcellularLocation>
</comment>
<feature type="transmembrane region" description="Helical" evidence="10">
    <location>
        <begin position="6"/>
        <end position="25"/>
    </location>
</feature>
<dbReference type="Pfam" id="PF03471">
    <property type="entry name" value="CorC_HlyC"/>
    <property type="match status" value="1"/>
</dbReference>
<keyword evidence="14" id="KW-1185">Reference proteome</keyword>
<dbReference type="PANTHER" id="PTHR43099">
    <property type="entry name" value="UPF0053 PROTEIN YRKA"/>
    <property type="match status" value="1"/>
</dbReference>
<evidence type="ECO:0000256" key="10">
    <source>
        <dbReference type="SAM" id="Phobius"/>
    </source>
</evidence>
<dbReference type="eggNOG" id="COG1253">
    <property type="taxonomic scope" value="Bacteria"/>
</dbReference>
<organism evidence="13 14">
    <name type="scientific">Pseudopedobacter saltans (strain ATCC 51119 / DSM 12145 / JCM 21818 / CCUG 39354 / LMG 10337 / NBRC 100064 / NCIMB 13643)</name>
    <name type="common">Pedobacter saltans</name>
    <dbReference type="NCBI Taxonomy" id="762903"/>
    <lineage>
        <taxon>Bacteria</taxon>
        <taxon>Pseudomonadati</taxon>
        <taxon>Bacteroidota</taxon>
        <taxon>Sphingobacteriia</taxon>
        <taxon>Sphingobacteriales</taxon>
        <taxon>Sphingobacteriaceae</taxon>
        <taxon>Pseudopedobacter</taxon>
    </lineage>
</organism>
<reference evidence="13 14" key="1">
    <citation type="journal article" date="2011" name="Stand. Genomic Sci.">
        <title>Complete genome sequence of the gliding, heparinolytic Pedobacter saltans type strain (113).</title>
        <authorList>
            <person name="Liolios K."/>
            <person name="Sikorski J."/>
            <person name="Lu M."/>
            <person name="Nolan M."/>
            <person name="Lapidus A."/>
            <person name="Lucas S."/>
            <person name="Hammon N."/>
            <person name="Deshpande S."/>
            <person name="Cheng J.F."/>
            <person name="Tapia R."/>
            <person name="Han C."/>
            <person name="Goodwin L."/>
            <person name="Pitluck S."/>
            <person name="Huntemann M."/>
            <person name="Ivanova N."/>
            <person name="Pagani I."/>
            <person name="Mavromatis K."/>
            <person name="Ovchinikova G."/>
            <person name="Pati A."/>
            <person name="Chen A."/>
            <person name="Palaniappan K."/>
            <person name="Land M."/>
            <person name="Hauser L."/>
            <person name="Brambilla E.M."/>
            <person name="Kotsyurbenko O."/>
            <person name="Rohde M."/>
            <person name="Tindall B.J."/>
            <person name="Abt B."/>
            <person name="Goker M."/>
            <person name="Detter J.C."/>
            <person name="Woyke T."/>
            <person name="Bristow J."/>
            <person name="Eisen J.A."/>
            <person name="Markowitz V."/>
            <person name="Hugenholtz P."/>
            <person name="Klenk H.P."/>
            <person name="Kyrpides N.C."/>
        </authorList>
    </citation>
    <scope>NUCLEOTIDE SEQUENCE [LARGE SCALE GENOMIC DNA]</scope>
    <source>
        <strain evidence="14">ATCC 51119 / DSM 12145 / JCM 21818 / LMG 10337 / NBRC 100064 / NCIMB 13643</strain>
    </source>
</reference>
<evidence type="ECO:0000256" key="2">
    <source>
        <dbReference type="ARBA" id="ARBA00022475"/>
    </source>
</evidence>
<dbReference type="InterPro" id="IPR000644">
    <property type="entry name" value="CBS_dom"/>
</dbReference>
<keyword evidence="5 9" id="KW-1133">Transmembrane helix</keyword>
<dbReference type="SUPFAM" id="SSF56176">
    <property type="entry name" value="FAD-binding/transporter-associated domain-like"/>
    <property type="match status" value="1"/>
</dbReference>
<dbReference type="Pfam" id="PF00571">
    <property type="entry name" value="CBS"/>
    <property type="match status" value="2"/>
</dbReference>
<dbReference type="Gene3D" id="3.30.465.10">
    <property type="match status" value="1"/>
</dbReference>
<keyword evidence="2" id="KW-1003">Cell membrane</keyword>
<dbReference type="KEGG" id="psn:Pedsa_0066"/>
<dbReference type="PROSITE" id="PS51846">
    <property type="entry name" value="CNNM"/>
    <property type="match status" value="1"/>
</dbReference>
<feature type="transmembrane region" description="Helical" evidence="10">
    <location>
        <begin position="95"/>
        <end position="119"/>
    </location>
</feature>
<evidence type="ECO:0000256" key="3">
    <source>
        <dbReference type="ARBA" id="ARBA00022692"/>
    </source>
</evidence>
<dbReference type="PANTHER" id="PTHR43099:SF2">
    <property type="entry name" value="UPF0053 PROTEIN YRKA"/>
    <property type="match status" value="1"/>
</dbReference>
<dbReference type="GO" id="GO:0005886">
    <property type="term" value="C:plasma membrane"/>
    <property type="evidence" value="ECO:0007669"/>
    <property type="project" value="UniProtKB-SubCell"/>
</dbReference>
<dbReference type="AlphaFoldDB" id="F0SC69"/>
<evidence type="ECO:0000313" key="14">
    <source>
        <dbReference type="Proteomes" id="UP000000310"/>
    </source>
</evidence>
<dbReference type="SMART" id="SM01091">
    <property type="entry name" value="CorC_HlyC"/>
    <property type="match status" value="1"/>
</dbReference>
<dbReference type="InterPro" id="IPR046342">
    <property type="entry name" value="CBS_dom_sf"/>
</dbReference>
<evidence type="ECO:0000313" key="13">
    <source>
        <dbReference type="EMBL" id="ADY50654.1"/>
    </source>
</evidence>
<feature type="transmembrane region" description="Helical" evidence="10">
    <location>
        <begin position="55"/>
        <end position="75"/>
    </location>
</feature>
<proteinExistence type="predicted"/>
<name>F0SC69_PSESL</name>
<dbReference type="OrthoDB" id="9798188at2"/>
<evidence type="ECO:0000256" key="4">
    <source>
        <dbReference type="ARBA" id="ARBA00022737"/>
    </source>
</evidence>
<keyword evidence="4" id="KW-0677">Repeat</keyword>
<sequence>MEIIIIIGLIILNGIFSMSEMALVSSRRFKLQNEKEKGSSGAETALKLAENPTKFFSTVQIGITLIGILLGIYSSENLTENFAYYLSSFEIIKPYANSVATLLIVVTVTYLSIVVGELLPKRIGMTFPEPITVILAKPMHILANITSPFVWLLTKSNNFLLQVLGIKNTISSRVSEDEIKSMVKESAQGGEIKDIEQDIVERVFELGDRKIKSLHTHKRDLVFFSSDDTWDDIITKINKEKHSAYPLVKDNNLDEILGIVLLKDLFIADKSDFDIQKHIRKPLFFNENTYAYNVLESFKKHMMHYAIIIDEYGATEGMVTMDDVLEALIGDITENNYEEYQIVKRDANSWFVDGQYDFLNFKKYFKLHLDEHLRDQFTTVAGFIIYLHDELPELGDKVRLGNYEFEIIDKDGHRIDKILVTRLKKI</sequence>
<evidence type="ECO:0000256" key="9">
    <source>
        <dbReference type="PROSITE-ProRule" id="PRU01193"/>
    </source>
</evidence>
<evidence type="ECO:0000259" key="11">
    <source>
        <dbReference type="PROSITE" id="PS51371"/>
    </source>
</evidence>
<evidence type="ECO:0000256" key="8">
    <source>
        <dbReference type="PROSITE-ProRule" id="PRU00703"/>
    </source>
</evidence>
<dbReference type="Gene3D" id="3.10.580.10">
    <property type="entry name" value="CBS-domain"/>
    <property type="match status" value="1"/>
</dbReference>
<dbReference type="GO" id="GO:0050660">
    <property type="term" value="F:flavin adenine dinucleotide binding"/>
    <property type="evidence" value="ECO:0007669"/>
    <property type="project" value="InterPro"/>
</dbReference>
<feature type="domain" description="CNNM transmembrane" evidence="12">
    <location>
        <begin position="1"/>
        <end position="196"/>
    </location>
</feature>
<dbReference type="Proteomes" id="UP000000310">
    <property type="component" value="Chromosome"/>
</dbReference>
<dbReference type="EMBL" id="CP002545">
    <property type="protein sequence ID" value="ADY50654.1"/>
    <property type="molecule type" value="Genomic_DNA"/>
</dbReference>
<dbReference type="InterPro" id="IPR002550">
    <property type="entry name" value="CNNM"/>
</dbReference>
<evidence type="ECO:0008006" key="15">
    <source>
        <dbReference type="Google" id="ProtNLM"/>
    </source>
</evidence>
<dbReference type="InterPro" id="IPR005170">
    <property type="entry name" value="Transptr-assoc_dom"/>
</dbReference>
<dbReference type="SUPFAM" id="SSF54631">
    <property type="entry name" value="CBS-domain pair"/>
    <property type="match status" value="1"/>
</dbReference>
<evidence type="ECO:0000256" key="5">
    <source>
        <dbReference type="ARBA" id="ARBA00022989"/>
    </source>
</evidence>
<keyword evidence="3 9" id="KW-0812">Transmembrane</keyword>